<accession>A0A8C7L138</accession>
<dbReference type="AlphaFoldDB" id="A0A8C7L138"/>
<sequence>RERQVVIASSDHCLLIIFILLCKVVGEYGMAHFRNKGQSKGKDYCIFFNSQWARLPQHLNKAVSGGTTHIIDRLA</sequence>
<dbReference type="GeneTree" id="ENSGT00960000191912"/>
<reference evidence="2" key="1">
    <citation type="submission" date="2025-08" db="UniProtKB">
        <authorList>
            <consortium name="Ensembl"/>
        </authorList>
    </citation>
    <scope>IDENTIFICATION</scope>
</reference>
<keyword evidence="3" id="KW-1185">Reference proteome</keyword>
<organism evidence="2 3">
    <name type="scientific">Oncorhynchus kisutch</name>
    <name type="common">Coho salmon</name>
    <name type="synonym">Salmo kisutch</name>
    <dbReference type="NCBI Taxonomy" id="8019"/>
    <lineage>
        <taxon>Eukaryota</taxon>
        <taxon>Metazoa</taxon>
        <taxon>Chordata</taxon>
        <taxon>Craniata</taxon>
        <taxon>Vertebrata</taxon>
        <taxon>Euteleostomi</taxon>
        <taxon>Actinopterygii</taxon>
        <taxon>Neopterygii</taxon>
        <taxon>Teleostei</taxon>
        <taxon>Protacanthopterygii</taxon>
        <taxon>Salmoniformes</taxon>
        <taxon>Salmonidae</taxon>
        <taxon>Salmoninae</taxon>
        <taxon>Oncorhynchus</taxon>
    </lineage>
</organism>
<protein>
    <submittedName>
        <fullName evidence="2">Uncharacterized protein</fullName>
    </submittedName>
</protein>
<keyword evidence="1" id="KW-0812">Transmembrane</keyword>
<proteinExistence type="predicted"/>
<name>A0A8C7L138_ONCKI</name>
<dbReference type="Ensembl" id="ENSOKIT00005115159.1">
    <property type="protein sequence ID" value="ENSOKIP00005107458.1"/>
    <property type="gene ID" value="ENSOKIG00005047124.1"/>
</dbReference>
<feature type="transmembrane region" description="Helical" evidence="1">
    <location>
        <begin position="6"/>
        <end position="26"/>
    </location>
</feature>
<keyword evidence="1" id="KW-0472">Membrane</keyword>
<evidence type="ECO:0000313" key="2">
    <source>
        <dbReference type="Ensembl" id="ENSOKIP00005107458.1"/>
    </source>
</evidence>
<dbReference type="Proteomes" id="UP000694557">
    <property type="component" value="Unassembled WGS sequence"/>
</dbReference>
<keyword evidence="1" id="KW-1133">Transmembrane helix</keyword>
<evidence type="ECO:0000256" key="1">
    <source>
        <dbReference type="SAM" id="Phobius"/>
    </source>
</evidence>
<evidence type="ECO:0000313" key="3">
    <source>
        <dbReference type="Proteomes" id="UP000694557"/>
    </source>
</evidence>
<reference evidence="2" key="2">
    <citation type="submission" date="2025-09" db="UniProtKB">
        <authorList>
            <consortium name="Ensembl"/>
        </authorList>
    </citation>
    <scope>IDENTIFICATION</scope>
</reference>